<dbReference type="GeneID" id="83205938"/>
<reference evidence="2" key="1">
    <citation type="submission" date="2022-11" db="EMBL/GenBank/DDBJ databases">
        <authorList>
            <person name="Petersen C."/>
        </authorList>
    </citation>
    <scope>NUCLEOTIDE SEQUENCE</scope>
    <source>
        <strain evidence="2">IBT 19713</strain>
    </source>
</reference>
<feature type="region of interest" description="Disordered" evidence="1">
    <location>
        <begin position="42"/>
        <end position="61"/>
    </location>
</feature>
<keyword evidence="3" id="KW-1185">Reference proteome</keyword>
<dbReference type="EMBL" id="JAPQKS010000007">
    <property type="protein sequence ID" value="KAJ5220135.1"/>
    <property type="molecule type" value="Genomic_DNA"/>
</dbReference>
<sequence>MSNRRERPVLLGESDSTSPDTLPCFHPLNDRTTEAFLTRSVGEQTALSPVTPDRARDNRVPQRIKELEFGMEDSKPNTDYHKFSIKYLLNPTVESMPSEPPVPSVEIDNTSRKDIGTKPPATRSEMSKSLQKAPGQVYWFSGFPKTPPAGPGASQPSPVSPTADSARHAAWDPMTGARVSGTGLRSSFGSARSPSISAGSQWRIERVFGPDKPFPTHLLAQLDEWHSRSPEESPPSALKVLRSTLDKWFPFKVFNFDGDEYELSAYKVAYKRIGVPAKGTAYTMLVLHSENGFENETEKELRNDVFVGLIQNPPSVRNVKQNWRATFLVIWLGLKSNFSFEHQVCAAKVSKINADDESGIKFRAGMFGHSGTITNSSRVCSRLTGSSQPSSPRVTPEKALVQGASSQKDGLLSFESPASPYHGVALGSPMEMASAARLTLPETPPDPYEATHDSHIPVNLSKSGNLGCGPSTKQRETKVDLGSIRFKLLSSNSNKARHFPANGCNVESFFKKAQDFFGNMQTEEAGLWCKIPGAGEERYLGKGCQEEFEMLCRDVATLSLENNEERVIEVRLHE</sequence>
<feature type="region of interest" description="Disordered" evidence="1">
    <location>
        <begin position="1"/>
        <end position="29"/>
    </location>
</feature>
<organism evidence="2 3">
    <name type="scientific">Penicillium chermesinum</name>
    <dbReference type="NCBI Taxonomy" id="63820"/>
    <lineage>
        <taxon>Eukaryota</taxon>
        <taxon>Fungi</taxon>
        <taxon>Dikarya</taxon>
        <taxon>Ascomycota</taxon>
        <taxon>Pezizomycotina</taxon>
        <taxon>Eurotiomycetes</taxon>
        <taxon>Eurotiomycetidae</taxon>
        <taxon>Eurotiales</taxon>
        <taxon>Aspergillaceae</taxon>
        <taxon>Penicillium</taxon>
    </lineage>
</organism>
<dbReference type="OrthoDB" id="4450707at2759"/>
<feature type="region of interest" description="Disordered" evidence="1">
    <location>
        <begin position="94"/>
        <end position="130"/>
    </location>
</feature>
<evidence type="ECO:0000256" key="1">
    <source>
        <dbReference type="SAM" id="MobiDB-lite"/>
    </source>
</evidence>
<proteinExistence type="predicted"/>
<gene>
    <name evidence="2" type="ORF">N7468_009339</name>
</gene>
<name>A0A9W9NHM3_9EURO</name>
<reference evidence="2" key="2">
    <citation type="journal article" date="2023" name="IMA Fungus">
        <title>Comparative genomic study of the Penicillium genus elucidates a diverse pangenome and 15 lateral gene transfer events.</title>
        <authorList>
            <person name="Petersen C."/>
            <person name="Sorensen T."/>
            <person name="Nielsen M.R."/>
            <person name="Sondergaard T.E."/>
            <person name="Sorensen J.L."/>
            <person name="Fitzpatrick D.A."/>
            <person name="Frisvad J.C."/>
            <person name="Nielsen K.L."/>
        </authorList>
    </citation>
    <scope>NUCLEOTIDE SEQUENCE</scope>
    <source>
        <strain evidence="2">IBT 19713</strain>
    </source>
</reference>
<feature type="region of interest" description="Disordered" evidence="1">
    <location>
        <begin position="142"/>
        <end position="167"/>
    </location>
</feature>
<evidence type="ECO:0000313" key="2">
    <source>
        <dbReference type="EMBL" id="KAJ5220135.1"/>
    </source>
</evidence>
<dbReference type="RefSeq" id="XP_058326965.1">
    <property type="nucleotide sequence ID" value="XM_058478635.1"/>
</dbReference>
<protein>
    <submittedName>
        <fullName evidence="2">Uncharacterized protein</fullName>
    </submittedName>
</protein>
<dbReference type="AlphaFoldDB" id="A0A9W9NHM3"/>
<comment type="caution">
    <text evidence="2">The sequence shown here is derived from an EMBL/GenBank/DDBJ whole genome shotgun (WGS) entry which is preliminary data.</text>
</comment>
<dbReference type="Proteomes" id="UP001150941">
    <property type="component" value="Unassembled WGS sequence"/>
</dbReference>
<feature type="compositionally biased region" description="Low complexity" evidence="1">
    <location>
        <begin position="151"/>
        <end position="161"/>
    </location>
</feature>
<accession>A0A9W9NHM3</accession>
<evidence type="ECO:0000313" key="3">
    <source>
        <dbReference type="Proteomes" id="UP001150941"/>
    </source>
</evidence>